<dbReference type="OrthoDB" id="601405at2759"/>
<dbReference type="GO" id="GO:0046982">
    <property type="term" value="F:protein heterodimerization activity"/>
    <property type="evidence" value="ECO:0007669"/>
    <property type="project" value="InterPro"/>
</dbReference>
<organism evidence="4 5">
    <name type="scientific">Puccinia striiformis f. sp. tritici PST-78</name>
    <dbReference type="NCBI Taxonomy" id="1165861"/>
    <lineage>
        <taxon>Eukaryota</taxon>
        <taxon>Fungi</taxon>
        <taxon>Dikarya</taxon>
        <taxon>Basidiomycota</taxon>
        <taxon>Pucciniomycotina</taxon>
        <taxon>Pucciniomycetes</taxon>
        <taxon>Pucciniales</taxon>
        <taxon>Pucciniaceae</taxon>
        <taxon>Puccinia</taxon>
    </lineage>
</organism>
<comment type="caution">
    <text evidence="4">The sequence shown here is derived from an EMBL/GenBank/DDBJ whole genome shotgun (WGS) entry which is preliminary data.</text>
</comment>
<dbReference type="AlphaFoldDB" id="A0A0L0V977"/>
<evidence type="ECO:0000313" key="5">
    <source>
        <dbReference type="Proteomes" id="UP000054564"/>
    </source>
</evidence>
<accession>A0A0L0V977</accession>
<dbReference type="PANTHER" id="PTHR46138">
    <property type="entry name" value="PROTEIN DR1"/>
    <property type="match status" value="1"/>
</dbReference>
<keyword evidence="2" id="KW-0539">Nucleus</keyword>
<evidence type="ECO:0000256" key="2">
    <source>
        <dbReference type="ARBA" id="ARBA00023242"/>
    </source>
</evidence>
<dbReference type="GO" id="GO:0000122">
    <property type="term" value="P:negative regulation of transcription by RNA polymerase II"/>
    <property type="evidence" value="ECO:0007669"/>
    <property type="project" value="InterPro"/>
</dbReference>
<evidence type="ECO:0000256" key="1">
    <source>
        <dbReference type="ARBA" id="ARBA00004123"/>
    </source>
</evidence>
<dbReference type="InterPro" id="IPR009072">
    <property type="entry name" value="Histone-fold"/>
</dbReference>
<proteinExistence type="predicted"/>
<keyword evidence="5" id="KW-1185">Reference proteome</keyword>
<dbReference type="GO" id="GO:0017025">
    <property type="term" value="F:TBP-class protein binding"/>
    <property type="evidence" value="ECO:0007669"/>
    <property type="project" value="TreeGrafter"/>
</dbReference>
<dbReference type="GO" id="GO:0016251">
    <property type="term" value="F:RNA polymerase II general transcription initiation factor activity"/>
    <property type="evidence" value="ECO:0007669"/>
    <property type="project" value="TreeGrafter"/>
</dbReference>
<name>A0A0L0V977_9BASI</name>
<dbReference type="PANTHER" id="PTHR46138:SF1">
    <property type="entry name" value="PROTEIN DR1"/>
    <property type="match status" value="1"/>
</dbReference>
<sequence length="217" mass="24377">MPFLSVLVLWRLEWMIDYIINFTGPCFRLDEACRAHTIHSPALTQPFDEVFDPSEQELTSLLTAIGTADSFQRHIMSDNERGAAGDDVGLPRATVNKLISEILPEDVICSKDTKDLVAECCKEFITLISSEANEICEKEAKKTISPEHITSALKQLGFDDFIEEVEDINRVHKAQAKKENQKRKNKLDQSAFTQDELAAQQELLFAASKARFDAGQS</sequence>
<dbReference type="Pfam" id="PF00808">
    <property type="entry name" value="CBFD_NFYB_HMF"/>
    <property type="match status" value="1"/>
</dbReference>
<dbReference type="STRING" id="1165861.A0A0L0V977"/>
<reference evidence="5" key="1">
    <citation type="submission" date="2014-03" db="EMBL/GenBank/DDBJ databases">
        <title>The Genome Sequence of Puccinia striiformis f. sp. tritici PST-78.</title>
        <authorList>
            <consortium name="The Broad Institute Genome Sequencing Platform"/>
            <person name="Cuomo C."/>
            <person name="Hulbert S."/>
            <person name="Chen X."/>
            <person name="Walker B."/>
            <person name="Young S.K."/>
            <person name="Zeng Q."/>
            <person name="Gargeya S."/>
            <person name="Fitzgerald M."/>
            <person name="Haas B."/>
            <person name="Abouelleil A."/>
            <person name="Alvarado L."/>
            <person name="Arachchi H.M."/>
            <person name="Berlin A.M."/>
            <person name="Chapman S.B."/>
            <person name="Goldberg J."/>
            <person name="Griggs A."/>
            <person name="Gujja S."/>
            <person name="Hansen M."/>
            <person name="Howarth C."/>
            <person name="Imamovic A."/>
            <person name="Larimer J."/>
            <person name="McCowan C."/>
            <person name="Montmayeur A."/>
            <person name="Murphy C."/>
            <person name="Neiman D."/>
            <person name="Pearson M."/>
            <person name="Priest M."/>
            <person name="Roberts A."/>
            <person name="Saif S."/>
            <person name="Shea T."/>
            <person name="Sisk P."/>
            <person name="Sykes S."/>
            <person name="Wortman J."/>
            <person name="Nusbaum C."/>
            <person name="Birren B."/>
        </authorList>
    </citation>
    <scope>NUCLEOTIDE SEQUENCE [LARGE SCALE GENOMIC DNA]</scope>
    <source>
        <strain evidence="5">race PST-78</strain>
    </source>
</reference>
<dbReference type="InterPro" id="IPR003958">
    <property type="entry name" value="CBFA_NFYB_domain"/>
</dbReference>
<protein>
    <recommendedName>
        <fullName evidence="3">Transcription factor CBF/NF-Y/archaeal histone domain-containing protein</fullName>
    </recommendedName>
</protein>
<dbReference type="InterPro" id="IPR042225">
    <property type="entry name" value="Ncb2"/>
</dbReference>
<dbReference type="SUPFAM" id="SSF47113">
    <property type="entry name" value="Histone-fold"/>
    <property type="match status" value="1"/>
</dbReference>
<dbReference type="Proteomes" id="UP000054564">
    <property type="component" value="Unassembled WGS sequence"/>
</dbReference>
<gene>
    <name evidence="4" type="ORF">PSTG_10893</name>
</gene>
<dbReference type="Gene3D" id="1.10.20.10">
    <property type="entry name" value="Histone, subunit A"/>
    <property type="match status" value="1"/>
</dbReference>
<comment type="subcellular location">
    <subcellularLocation>
        <location evidence="1">Nucleus</location>
    </subcellularLocation>
</comment>
<evidence type="ECO:0000259" key="3">
    <source>
        <dbReference type="Pfam" id="PF00808"/>
    </source>
</evidence>
<dbReference type="FunFam" id="1.10.20.10:FF:000019">
    <property type="entry name" value="Negative cofactor 2 beta"/>
    <property type="match status" value="1"/>
</dbReference>
<feature type="domain" description="Transcription factor CBF/NF-Y/archaeal histone" evidence="3">
    <location>
        <begin position="89"/>
        <end position="153"/>
    </location>
</feature>
<dbReference type="CDD" id="cd22905">
    <property type="entry name" value="HFD_Dr1"/>
    <property type="match status" value="1"/>
</dbReference>
<dbReference type="GO" id="GO:0017054">
    <property type="term" value="C:negative cofactor 2 complex"/>
    <property type="evidence" value="ECO:0007669"/>
    <property type="project" value="InterPro"/>
</dbReference>
<dbReference type="EMBL" id="AJIL01000091">
    <property type="protein sequence ID" value="KNE95833.1"/>
    <property type="molecule type" value="Genomic_DNA"/>
</dbReference>
<evidence type="ECO:0000313" key="4">
    <source>
        <dbReference type="EMBL" id="KNE95833.1"/>
    </source>
</evidence>
<dbReference type="GO" id="GO:0051123">
    <property type="term" value="P:RNA polymerase II preinitiation complex assembly"/>
    <property type="evidence" value="ECO:0007669"/>
    <property type="project" value="TreeGrafter"/>
</dbReference>